<dbReference type="Proteomes" id="UP000434582">
    <property type="component" value="Unassembled WGS sequence"/>
</dbReference>
<dbReference type="CDD" id="cd00840">
    <property type="entry name" value="MPP_Mre11_N"/>
    <property type="match status" value="1"/>
</dbReference>
<keyword evidence="4" id="KW-1185">Reference proteome</keyword>
<dbReference type="OrthoDB" id="9773856at2"/>
<keyword evidence="3" id="KW-0269">Exonuclease</keyword>
<name>A0A7X1ZBS3_9PROT</name>
<dbReference type="GO" id="GO:0004527">
    <property type="term" value="F:exonuclease activity"/>
    <property type="evidence" value="ECO:0007669"/>
    <property type="project" value="UniProtKB-KW"/>
</dbReference>
<accession>A0A7X1ZBS3</accession>
<reference evidence="3 4" key="1">
    <citation type="submission" date="2019-10" db="EMBL/GenBank/DDBJ databases">
        <title>Draft whole-genome sequence of the purple nonsulfur photosynthetic bacterium Roseospira navarrensis DSM 15114.</title>
        <authorList>
            <person name="Kyndt J.A."/>
            <person name="Meyer T.E."/>
        </authorList>
    </citation>
    <scope>NUCLEOTIDE SEQUENCE [LARGE SCALE GENOMIC DNA]</scope>
    <source>
        <strain evidence="3 4">DSM 15114</strain>
    </source>
</reference>
<sequence length="431" mass="45315">MPFRFVHTADIHLDSPLRSLALRDPALADLIGGATRTAFETTVTLCLDERVDALMIAGDLYDGGQTSMKTAAFLSGQLHRLEAEGIPAFIVRGNHDAESKITRELVLPASAHVFSGRAECHVLPKAADGRDVAVHGISFRDPRAPDSLLPKFKPPLPDAINIGLLHTSLGGAPGHDTYAPCSLADLAATGFEYWGLGHIHARAVHRSADPAVVMPGQPQGRDINEAGPKSVTLASITGDRAVTLSEHITAVAQFERVPVDATGLDAWRDLIDAIGSALAAARAAARCAQLVARVEVSGVSALDWRVRVDADLLLAEAQALADRLGDTWVDSVRTDLRPAPAAPDIPSGDPVAELRDLIVGTVAPSDAFRAQAREIAETLRAQLPRDSAALLGQTEAAFDDILAALIAEGTEDVIAHLLGSATGRPGTEADA</sequence>
<protein>
    <submittedName>
        <fullName evidence="3">DNA repair exonuclease</fullName>
    </submittedName>
</protein>
<dbReference type="InterPro" id="IPR050535">
    <property type="entry name" value="DNA_Repair-Maintenance_Comp"/>
</dbReference>
<evidence type="ECO:0000259" key="2">
    <source>
        <dbReference type="Pfam" id="PF00149"/>
    </source>
</evidence>
<dbReference type="EMBL" id="WIVE01000004">
    <property type="protein sequence ID" value="MQX35427.1"/>
    <property type="molecule type" value="Genomic_DNA"/>
</dbReference>
<dbReference type="PANTHER" id="PTHR30337">
    <property type="entry name" value="COMPONENT OF ATP-DEPENDENT DSDNA EXONUCLEASE"/>
    <property type="match status" value="1"/>
</dbReference>
<dbReference type="Pfam" id="PF00149">
    <property type="entry name" value="Metallophos"/>
    <property type="match status" value="1"/>
</dbReference>
<dbReference type="SUPFAM" id="SSF56300">
    <property type="entry name" value="Metallo-dependent phosphatases"/>
    <property type="match status" value="1"/>
</dbReference>
<dbReference type="RefSeq" id="WP_153340908.1">
    <property type="nucleotide sequence ID" value="NZ_WIVE01000004.1"/>
</dbReference>
<dbReference type="InterPro" id="IPR041796">
    <property type="entry name" value="Mre11_N"/>
</dbReference>
<feature type="domain" description="Calcineurin-like phosphoesterase" evidence="2">
    <location>
        <begin position="3"/>
        <end position="201"/>
    </location>
</feature>
<organism evidence="3 4">
    <name type="scientific">Roseospira navarrensis</name>
    <dbReference type="NCBI Taxonomy" id="140058"/>
    <lineage>
        <taxon>Bacteria</taxon>
        <taxon>Pseudomonadati</taxon>
        <taxon>Pseudomonadota</taxon>
        <taxon>Alphaproteobacteria</taxon>
        <taxon>Rhodospirillales</taxon>
        <taxon>Rhodospirillaceae</taxon>
        <taxon>Roseospira</taxon>
    </lineage>
</organism>
<evidence type="ECO:0000256" key="1">
    <source>
        <dbReference type="ARBA" id="ARBA00022801"/>
    </source>
</evidence>
<keyword evidence="3" id="KW-0540">Nuclease</keyword>
<dbReference type="Gene3D" id="3.60.21.10">
    <property type="match status" value="1"/>
</dbReference>
<gene>
    <name evidence="3" type="ORF">GHC57_02730</name>
</gene>
<comment type="caution">
    <text evidence="3">The sequence shown here is derived from an EMBL/GenBank/DDBJ whole genome shotgun (WGS) entry which is preliminary data.</text>
</comment>
<dbReference type="AlphaFoldDB" id="A0A7X1ZBS3"/>
<dbReference type="PANTHER" id="PTHR30337:SF7">
    <property type="entry name" value="PHOSPHOESTERASE"/>
    <property type="match status" value="1"/>
</dbReference>
<dbReference type="InterPro" id="IPR004843">
    <property type="entry name" value="Calcineurin-like_PHP"/>
</dbReference>
<evidence type="ECO:0000313" key="3">
    <source>
        <dbReference type="EMBL" id="MQX35427.1"/>
    </source>
</evidence>
<keyword evidence="1" id="KW-0378">Hydrolase</keyword>
<evidence type="ECO:0000313" key="4">
    <source>
        <dbReference type="Proteomes" id="UP000434582"/>
    </source>
</evidence>
<proteinExistence type="predicted"/>
<dbReference type="InterPro" id="IPR029052">
    <property type="entry name" value="Metallo-depent_PP-like"/>
</dbReference>